<dbReference type="CDD" id="cd10929">
    <property type="entry name" value="CE4_u5"/>
    <property type="match status" value="1"/>
</dbReference>
<organism evidence="2 3">
    <name type="scientific">Flavobacterium nackdongense</name>
    <dbReference type="NCBI Taxonomy" id="2547394"/>
    <lineage>
        <taxon>Bacteria</taxon>
        <taxon>Pseudomonadati</taxon>
        <taxon>Bacteroidota</taxon>
        <taxon>Flavobacteriia</taxon>
        <taxon>Flavobacteriales</taxon>
        <taxon>Flavobacteriaceae</taxon>
        <taxon>Flavobacterium</taxon>
    </lineage>
</organism>
<dbReference type="SUPFAM" id="SSF88713">
    <property type="entry name" value="Glycoside hydrolase/deacetylase"/>
    <property type="match status" value="1"/>
</dbReference>
<dbReference type="OrthoDB" id="7836272at2"/>
<dbReference type="InterPro" id="IPR011330">
    <property type="entry name" value="Glyco_hydro/deAcase_b/a-brl"/>
</dbReference>
<protein>
    <submittedName>
        <fullName evidence="2">Polysaccharide deacetylase</fullName>
    </submittedName>
</protein>
<dbReference type="RefSeq" id="WP_133277341.1">
    <property type="nucleotide sequence ID" value="NZ_CP037933.1"/>
</dbReference>
<evidence type="ECO:0000313" key="2">
    <source>
        <dbReference type="EMBL" id="QBN19825.1"/>
    </source>
</evidence>
<dbReference type="Proteomes" id="UP000291124">
    <property type="component" value="Chromosome"/>
</dbReference>
<keyword evidence="3" id="KW-1185">Reference proteome</keyword>
<dbReference type="InterPro" id="IPR002509">
    <property type="entry name" value="NODB_dom"/>
</dbReference>
<evidence type="ECO:0000313" key="3">
    <source>
        <dbReference type="Proteomes" id="UP000291124"/>
    </source>
</evidence>
<feature type="domain" description="NodB homology" evidence="1">
    <location>
        <begin position="33"/>
        <end position="187"/>
    </location>
</feature>
<proteinExistence type="predicted"/>
<dbReference type="GO" id="GO:0016810">
    <property type="term" value="F:hydrolase activity, acting on carbon-nitrogen (but not peptide) bonds"/>
    <property type="evidence" value="ECO:0007669"/>
    <property type="project" value="InterPro"/>
</dbReference>
<gene>
    <name evidence="2" type="ORF">E1750_13780</name>
</gene>
<sequence>MENGKFIISLDFELHWGAAEKWDLKLKKGYFDTTRESIPKVLLLFEKYNIHATWATVGFLFAKNKKQLLEFCPVVRPTYQNGLLSYYSLIENDEVGENEIDDPYHYAPSLIALILKTPNQEVGTHTFSHYYCNEKGQNKHQFEADLIAAQCLAKENFNIELKSLVFPRNQFNADYIDVAKRNGIKVVRTNPDVWFWKSTADIMSLARGLDTLIQISKKLVFSVPHQIHDDFLLLPASRFFRPYREKEKLIQRLKIQRIINEMTFAAKHNKAYHLWWHPHNFGYFLDDNMFYLEIILNHYQKLNAKYGFVSSSMSGLYL</sequence>
<reference evidence="3" key="1">
    <citation type="submission" date="2019-03" db="EMBL/GenBank/DDBJ databases">
        <title>Flavobacterium sp.</title>
        <authorList>
            <person name="Kim H."/>
        </authorList>
    </citation>
    <scope>NUCLEOTIDE SEQUENCE [LARGE SCALE GENOMIC DNA]</scope>
    <source>
        <strain evidence="3">GS13</strain>
    </source>
</reference>
<accession>A0A4P6YG97</accession>
<dbReference type="Pfam" id="PF01522">
    <property type="entry name" value="Polysacc_deac_1"/>
    <property type="match status" value="1"/>
</dbReference>
<dbReference type="AlphaFoldDB" id="A0A4P6YG97"/>
<dbReference type="EMBL" id="CP037933">
    <property type="protein sequence ID" value="QBN19825.1"/>
    <property type="molecule type" value="Genomic_DNA"/>
</dbReference>
<name>A0A4P6YG97_9FLAO</name>
<dbReference type="GO" id="GO:0005975">
    <property type="term" value="P:carbohydrate metabolic process"/>
    <property type="evidence" value="ECO:0007669"/>
    <property type="project" value="InterPro"/>
</dbReference>
<evidence type="ECO:0000259" key="1">
    <source>
        <dbReference type="Pfam" id="PF01522"/>
    </source>
</evidence>
<dbReference type="KEGG" id="fnk:E1750_13780"/>
<dbReference type="Gene3D" id="3.20.20.370">
    <property type="entry name" value="Glycoside hydrolase/deacetylase"/>
    <property type="match status" value="1"/>
</dbReference>